<dbReference type="InterPro" id="IPR036291">
    <property type="entry name" value="NAD(P)-bd_dom_sf"/>
</dbReference>
<comment type="similarity">
    <text evidence="1">Belongs to the NAD(P)-dependent epimerase/dehydratase family.</text>
</comment>
<dbReference type="OrthoDB" id="10058185at2759"/>
<dbReference type="SUPFAM" id="SSF51735">
    <property type="entry name" value="NAD(P)-binding Rossmann-fold domains"/>
    <property type="match status" value="1"/>
</dbReference>
<dbReference type="PANTHER" id="PTHR42687">
    <property type="entry name" value="L-THREONINE 3-DEHYDROGENASE"/>
    <property type="match status" value="1"/>
</dbReference>
<protein>
    <submittedName>
        <fullName evidence="3">Threonine dehydrogenase</fullName>
    </submittedName>
</protein>
<sequence>MSPKGMVELSPSWSGMLTRLLRGAGGPSRVSPLLRTRPLSMSANYEEEPPRILITGSLGQLGTGLAKLLRGKYGVENVIMSDIVKPSKEVVQSGPYVFADILDFKCLQEIVVTYRIDWLVHFSALLSAIGEQNVPLAIRVNIEGLHNVMELSKQYNLRVFVHGELLGEYYHNKFGLDFRCLRFPGVISSDSQPGGGTTDYAVQIFHDAIEGREHECYLRPNTRLPMMYIDDCLRSLWEMLIAPDDLLKRRTYNVTAMSFTPEEIVEAVRRHFPDLPVTYRPDSRQNIADTWPEVFDDSEARADWGWRHDYDLEAMVDIMFQNLRRQHQMAETR</sequence>
<dbReference type="GO" id="GO:0008743">
    <property type="term" value="F:L-threonine 3-dehydrogenase activity"/>
    <property type="evidence" value="ECO:0007669"/>
    <property type="project" value="TreeGrafter"/>
</dbReference>
<gene>
    <name evidence="3" type="ORF">C7M84_001011</name>
</gene>
<feature type="domain" description="NAD-dependent epimerase/dehydratase" evidence="2">
    <location>
        <begin position="52"/>
        <end position="162"/>
    </location>
</feature>
<evidence type="ECO:0000259" key="2">
    <source>
        <dbReference type="Pfam" id="PF01370"/>
    </source>
</evidence>
<accession>A0A423TUY8</accession>
<dbReference type="Gene3D" id="3.40.50.720">
    <property type="entry name" value="NAD(P)-binding Rossmann-like Domain"/>
    <property type="match status" value="2"/>
</dbReference>
<evidence type="ECO:0000256" key="1">
    <source>
        <dbReference type="ARBA" id="ARBA00007637"/>
    </source>
</evidence>
<proteinExistence type="inferred from homology"/>
<keyword evidence="4" id="KW-1185">Reference proteome</keyword>
<dbReference type="Proteomes" id="UP000283509">
    <property type="component" value="Unassembled WGS sequence"/>
</dbReference>
<dbReference type="AlphaFoldDB" id="A0A423TUY8"/>
<dbReference type="Pfam" id="PF01370">
    <property type="entry name" value="Epimerase"/>
    <property type="match status" value="1"/>
</dbReference>
<dbReference type="STRING" id="6689.A0A423TUY8"/>
<comment type="caution">
    <text evidence="3">The sequence shown here is derived from an EMBL/GenBank/DDBJ whole genome shotgun (WGS) entry which is preliminary data.</text>
</comment>
<dbReference type="PANTHER" id="PTHR42687:SF1">
    <property type="entry name" value="L-THREONINE 3-DEHYDROGENASE, MITOCHONDRIAL"/>
    <property type="match status" value="1"/>
</dbReference>
<dbReference type="InterPro" id="IPR001509">
    <property type="entry name" value="Epimerase_deHydtase"/>
</dbReference>
<organism evidence="3 4">
    <name type="scientific">Penaeus vannamei</name>
    <name type="common">Whiteleg shrimp</name>
    <name type="synonym">Litopenaeus vannamei</name>
    <dbReference type="NCBI Taxonomy" id="6689"/>
    <lineage>
        <taxon>Eukaryota</taxon>
        <taxon>Metazoa</taxon>
        <taxon>Ecdysozoa</taxon>
        <taxon>Arthropoda</taxon>
        <taxon>Crustacea</taxon>
        <taxon>Multicrustacea</taxon>
        <taxon>Malacostraca</taxon>
        <taxon>Eumalacostraca</taxon>
        <taxon>Eucarida</taxon>
        <taxon>Decapoda</taxon>
        <taxon>Dendrobranchiata</taxon>
        <taxon>Penaeoidea</taxon>
        <taxon>Penaeidae</taxon>
        <taxon>Penaeus</taxon>
    </lineage>
</organism>
<evidence type="ECO:0000313" key="4">
    <source>
        <dbReference type="Proteomes" id="UP000283509"/>
    </source>
</evidence>
<dbReference type="GO" id="GO:0006567">
    <property type="term" value="P:L-threonine catabolic process"/>
    <property type="evidence" value="ECO:0007669"/>
    <property type="project" value="TreeGrafter"/>
</dbReference>
<dbReference type="InterPro" id="IPR051225">
    <property type="entry name" value="NAD(P)_epim/dehydratase"/>
</dbReference>
<reference evidence="3 4" key="2">
    <citation type="submission" date="2019-01" db="EMBL/GenBank/DDBJ databases">
        <title>The decoding of complex shrimp genome reveals the adaptation for benthos swimmer, frequently molting mechanism and breeding impact on genome.</title>
        <authorList>
            <person name="Sun Y."/>
            <person name="Gao Y."/>
            <person name="Yu Y."/>
        </authorList>
    </citation>
    <scope>NUCLEOTIDE SEQUENCE [LARGE SCALE GENOMIC DNA]</scope>
    <source>
        <tissue evidence="3">Muscle</tissue>
    </source>
</reference>
<dbReference type="EMBL" id="QCYY01001137">
    <property type="protein sequence ID" value="ROT80266.1"/>
    <property type="molecule type" value="Genomic_DNA"/>
</dbReference>
<evidence type="ECO:0000313" key="3">
    <source>
        <dbReference type="EMBL" id="ROT80266.1"/>
    </source>
</evidence>
<name>A0A423TUY8_PENVA</name>
<reference evidence="3 4" key="1">
    <citation type="submission" date="2018-04" db="EMBL/GenBank/DDBJ databases">
        <authorList>
            <person name="Zhang X."/>
            <person name="Yuan J."/>
            <person name="Li F."/>
            <person name="Xiang J."/>
        </authorList>
    </citation>
    <scope>NUCLEOTIDE SEQUENCE [LARGE SCALE GENOMIC DNA]</scope>
    <source>
        <tissue evidence="3">Muscle</tissue>
    </source>
</reference>